<dbReference type="InterPro" id="IPR036271">
    <property type="entry name" value="Tet_transcr_reg_TetR-rel_C_sf"/>
</dbReference>
<dbReference type="InterPro" id="IPR001647">
    <property type="entry name" value="HTH_TetR"/>
</dbReference>
<dbReference type="SUPFAM" id="SSF48498">
    <property type="entry name" value="Tetracyclin repressor-like, C-terminal domain"/>
    <property type="match status" value="1"/>
</dbReference>
<gene>
    <name evidence="6" type="ORF">KGD83_13505</name>
</gene>
<dbReference type="PROSITE" id="PS01081">
    <property type="entry name" value="HTH_TETR_1"/>
    <property type="match status" value="1"/>
</dbReference>
<proteinExistence type="predicted"/>
<dbReference type="PANTHER" id="PTHR30055:SF151">
    <property type="entry name" value="TRANSCRIPTIONAL REGULATORY PROTEIN"/>
    <property type="match status" value="1"/>
</dbReference>
<dbReference type="Pfam" id="PF02909">
    <property type="entry name" value="TetR_C_1"/>
    <property type="match status" value="1"/>
</dbReference>
<dbReference type="Gene3D" id="1.10.357.10">
    <property type="entry name" value="Tetracycline Repressor, domain 2"/>
    <property type="match status" value="1"/>
</dbReference>
<dbReference type="SUPFAM" id="SSF46689">
    <property type="entry name" value="Homeodomain-like"/>
    <property type="match status" value="1"/>
</dbReference>
<dbReference type="Proteomes" id="UP000678016">
    <property type="component" value="Chromosome"/>
</dbReference>
<keyword evidence="3" id="KW-0804">Transcription</keyword>
<evidence type="ECO:0000256" key="4">
    <source>
        <dbReference type="PROSITE-ProRule" id="PRU00335"/>
    </source>
</evidence>
<feature type="domain" description="HTH tetR-type" evidence="5">
    <location>
        <begin position="28"/>
        <end position="88"/>
    </location>
</feature>
<protein>
    <submittedName>
        <fullName evidence="6">TetR/AcrR family transcriptional regulator C-terminal domain-containing protein</fullName>
    </submittedName>
</protein>
<feature type="DNA-binding region" description="H-T-H motif" evidence="4">
    <location>
        <begin position="51"/>
        <end position="70"/>
    </location>
</feature>
<dbReference type="Pfam" id="PF00440">
    <property type="entry name" value="TetR_N"/>
    <property type="match status" value="1"/>
</dbReference>
<accession>A0ABX8CAF1</accession>
<sequence length="247" mass="27113">MAYVHDPTATLELLWDGPRRPRRGPRHNLTVERVVEAAMLVVEEEGVGALSMRGVASRLGVGAATLYTYVPDKSALIALMVDTMVGQAVLPHTRAGTWREKVRAWAHEDLRSYREHPWLVELTGAGQPVGPHTFAWVDSAVRIFDGTGLSDHEVFTVVEAVDGYIRGHVALVVQADRAEAWTTPDGRTWDTVQDAFLAARAGTTGRYPAVGRVTTAGPTPEEAFSRGLDWLLDGIELRVRSREAEHS</sequence>
<evidence type="ECO:0000256" key="1">
    <source>
        <dbReference type="ARBA" id="ARBA00023015"/>
    </source>
</evidence>
<dbReference type="InterPro" id="IPR009057">
    <property type="entry name" value="Homeodomain-like_sf"/>
</dbReference>
<keyword evidence="2 4" id="KW-0238">DNA-binding</keyword>
<evidence type="ECO:0000256" key="2">
    <source>
        <dbReference type="ARBA" id="ARBA00023125"/>
    </source>
</evidence>
<evidence type="ECO:0000259" key="5">
    <source>
        <dbReference type="PROSITE" id="PS50977"/>
    </source>
</evidence>
<dbReference type="PANTHER" id="PTHR30055">
    <property type="entry name" value="HTH-TYPE TRANSCRIPTIONAL REGULATOR RUTR"/>
    <property type="match status" value="1"/>
</dbReference>
<dbReference type="PRINTS" id="PR00455">
    <property type="entry name" value="HTHTETR"/>
</dbReference>
<dbReference type="Gene3D" id="1.10.10.60">
    <property type="entry name" value="Homeodomain-like"/>
    <property type="match status" value="1"/>
</dbReference>
<dbReference type="InterPro" id="IPR050109">
    <property type="entry name" value="HTH-type_TetR-like_transc_reg"/>
</dbReference>
<name>A0ABX8CAF1_9ACTN</name>
<dbReference type="PROSITE" id="PS50977">
    <property type="entry name" value="HTH_TETR_2"/>
    <property type="match status" value="1"/>
</dbReference>
<organism evidence="6 7">
    <name type="scientific">Nocardiopsis akebiae</name>
    <dbReference type="NCBI Taxonomy" id="2831968"/>
    <lineage>
        <taxon>Bacteria</taxon>
        <taxon>Bacillati</taxon>
        <taxon>Actinomycetota</taxon>
        <taxon>Actinomycetes</taxon>
        <taxon>Streptosporangiales</taxon>
        <taxon>Nocardiopsidaceae</taxon>
        <taxon>Nocardiopsis</taxon>
    </lineage>
</organism>
<dbReference type="InterPro" id="IPR023772">
    <property type="entry name" value="DNA-bd_HTH_TetR-type_CS"/>
</dbReference>
<dbReference type="EMBL" id="CP074132">
    <property type="protein sequence ID" value="QUX31411.1"/>
    <property type="molecule type" value="Genomic_DNA"/>
</dbReference>
<evidence type="ECO:0000313" key="6">
    <source>
        <dbReference type="EMBL" id="QUX31411.1"/>
    </source>
</evidence>
<dbReference type="InterPro" id="IPR004111">
    <property type="entry name" value="Repressor_TetR_C"/>
</dbReference>
<evidence type="ECO:0000313" key="7">
    <source>
        <dbReference type="Proteomes" id="UP000678016"/>
    </source>
</evidence>
<keyword evidence="7" id="KW-1185">Reference proteome</keyword>
<keyword evidence="1" id="KW-0805">Transcription regulation</keyword>
<evidence type="ECO:0000256" key="3">
    <source>
        <dbReference type="ARBA" id="ARBA00023163"/>
    </source>
</evidence>
<reference evidence="7" key="1">
    <citation type="submission" date="2021-05" db="EMBL/GenBank/DDBJ databases">
        <title>Direct Submission.</title>
        <authorList>
            <person name="Li K."/>
            <person name="Gao J."/>
        </authorList>
    </citation>
    <scope>NUCLEOTIDE SEQUENCE [LARGE SCALE GENOMIC DNA]</scope>
    <source>
        <strain evidence="7">HDS12</strain>
    </source>
</reference>
<dbReference type="RefSeq" id="WP_212644097.1">
    <property type="nucleotide sequence ID" value="NZ_CP074132.1"/>
</dbReference>